<dbReference type="EMBL" id="AFWF01000040">
    <property type="protein sequence ID" value="EGU46316.1"/>
    <property type="molecule type" value="Genomic_DNA"/>
</dbReference>
<dbReference type="Proteomes" id="UP000004605">
    <property type="component" value="Unassembled WGS sequence"/>
</dbReference>
<evidence type="ECO:0000313" key="2">
    <source>
        <dbReference type="Proteomes" id="UP000004605"/>
    </source>
</evidence>
<evidence type="ECO:0000313" key="1">
    <source>
        <dbReference type="EMBL" id="EGU46316.1"/>
    </source>
</evidence>
<proteinExistence type="predicted"/>
<protein>
    <submittedName>
        <fullName evidence="1">Uncharacterized protein</fullName>
    </submittedName>
</protein>
<comment type="caution">
    <text evidence="1">The sequence shown here is derived from an EMBL/GenBank/DDBJ whole genome shotgun (WGS) entry which is preliminary data.</text>
</comment>
<gene>
    <name evidence="1" type="ORF">VII00023_12036</name>
</gene>
<organism evidence="1 2">
    <name type="scientific">Vibrio ichthyoenteri ATCC 700023</name>
    <dbReference type="NCBI Taxonomy" id="870968"/>
    <lineage>
        <taxon>Bacteria</taxon>
        <taxon>Pseudomonadati</taxon>
        <taxon>Pseudomonadota</taxon>
        <taxon>Gammaproteobacteria</taxon>
        <taxon>Vibrionales</taxon>
        <taxon>Vibrionaceae</taxon>
        <taxon>Vibrio</taxon>
    </lineage>
</organism>
<accession>F9RYV6</accession>
<reference evidence="1 2" key="1">
    <citation type="journal article" date="2012" name="Int. J. Syst. Evol. Microbiol.">
        <title>Vibrio caribbeanicus sp. nov., isolated from the marine sponge Scleritoderma cyanea.</title>
        <authorList>
            <person name="Hoffmann M."/>
            <person name="Monday S.R."/>
            <person name="Allard M.W."/>
            <person name="Strain E.A."/>
            <person name="Whittaker P."/>
            <person name="Naum M."/>
            <person name="McCarthy P.J."/>
            <person name="Lopez J.V."/>
            <person name="Fischer M."/>
            <person name="Brown E.W."/>
        </authorList>
    </citation>
    <scope>NUCLEOTIDE SEQUENCE [LARGE SCALE GENOMIC DNA]</scope>
    <source>
        <strain evidence="1 2">ATCC 700023</strain>
    </source>
</reference>
<dbReference type="AlphaFoldDB" id="F9RYV6"/>
<name>F9RYV6_9VIBR</name>
<sequence>MTLFGINATAFQTEYSPARLLAIPLQGEYLLSVKRQLKWQIDQAC</sequence>
<keyword evidence="2" id="KW-1185">Reference proteome</keyword>